<keyword evidence="7 12" id="KW-0175">Coiled coil</keyword>
<dbReference type="Pfam" id="PF06470">
    <property type="entry name" value="SMC_hinge"/>
    <property type="match status" value="1"/>
</dbReference>
<dbReference type="SUPFAM" id="SSF75553">
    <property type="entry name" value="Smc hinge domain"/>
    <property type="match status" value="1"/>
</dbReference>
<dbReference type="GO" id="GO:0005694">
    <property type="term" value="C:chromosome"/>
    <property type="evidence" value="ECO:0007669"/>
    <property type="project" value="InterPro"/>
</dbReference>
<name>A0A5J4YZE2_PORPP</name>
<dbReference type="Pfam" id="PF02463">
    <property type="entry name" value="SMC_N"/>
    <property type="match status" value="1"/>
</dbReference>
<dbReference type="InterPro" id="IPR010935">
    <property type="entry name" value="SMC_hinge"/>
</dbReference>
<evidence type="ECO:0000256" key="11">
    <source>
        <dbReference type="PIRNR" id="PIRNR005719"/>
    </source>
</evidence>
<reference evidence="16" key="1">
    <citation type="journal article" date="2019" name="Nat. Commun.">
        <title>Expansion of phycobilisome linker gene families in mesophilic red algae.</title>
        <authorList>
            <person name="Lee J."/>
            <person name="Kim D."/>
            <person name="Bhattacharya D."/>
            <person name="Yoon H.S."/>
        </authorList>
    </citation>
    <scope>NUCLEOTIDE SEQUENCE [LARGE SCALE GENOMIC DNA]</scope>
    <source>
        <strain evidence="16">CCMP 1328</strain>
    </source>
</reference>
<dbReference type="SMART" id="SM00968">
    <property type="entry name" value="SMC_hinge"/>
    <property type="match status" value="1"/>
</dbReference>
<dbReference type="FunFam" id="3.40.50.300:FF:000385">
    <property type="entry name" value="Structural maintenance of chromosomes 2"/>
    <property type="match status" value="1"/>
</dbReference>
<dbReference type="CDD" id="cd03273">
    <property type="entry name" value="ABC_SMC2_euk"/>
    <property type="match status" value="1"/>
</dbReference>
<evidence type="ECO:0000256" key="5">
    <source>
        <dbReference type="ARBA" id="ARBA00022776"/>
    </source>
</evidence>
<keyword evidence="9 11" id="KW-0539">Nucleus</keyword>
<dbReference type="GO" id="GO:0005634">
    <property type="term" value="C:nucleus"/>
    <property type="evidence" value="ECO:0007669"/>
    <property type="project" value="UniProtKB-SubCell"/>
</dbReference>
<evidence type="ECO:0000256" key="2">
    <source>
        <dbReference type="ARBA" id="ARBA00005231"/>
    </source>
</evidence>
<evidence type="ECO:0000256" key="13">
    <source>
        <dbReference type="SAM" id="MobiDB-lite"/>
    </source>
</evidence>
<dbReference type="GO" id="GO:0005524">
    <property type="term" value="F:ATP binding"/>
    <property type="evidence" value="ECO:0007669"/>
    <property type="project" value="UniProtKB-KW"/>
</dbReference>
<feature type="coiled-coil region" evidence="12">
    <location>
        <begin position="254"/>
        <end position="317"/>
    </location>
</feature>
<keyword evidence="5" id="KW-0498">Mitosis</keyword>
<dbReference type="OMA" id="THNKIAM"/>
<protein>
    <recommendedName>
        <fullName evidence="11">Structural maintenance of chromosomes protein</fullName>
    </recommendedName>
</protein>
<evidence type="ECO:0000256" key="12">
    <source>
        <dbReference type="SAM" id="Coils"/>
    </source>
</evidence>
<evidence type="ECO:0000256" key="6">
    <source>
        <dbReference type="ARBA" id="ARBA00022840"/>
    </source>
</evidence>
<evidence type="ECO:0000313" key="16">
    <source>
        <dbReference type="Proteomes" id="UP000324585"/>
    </source>
</evidence>
<comment type="subcellular location">
    <subcellularLocation>
        <location evidence="1 11">Nucleus</location>
    </subcellularLocation>
</comment>
<gene>
    <name evidence="15" type="ORF">FVE85_0738</name>
</gene>
<dbReference type="InterPro" id="IPR024704">
    <property type="entry name" value="SMC"/>
</dbReference>
<feature type="region of interest" description="Disordered" evidence="13">
    <location>
        <begin position="1208"/>
        <end position="1255"/>
    </location>
</feature>
<dbReference type="Gene3D" id="3.40.50.300">
    <property type="entry name" value="P-loop containing nucleotide triphosphate hydrolases"/>
    <property type="match status" value="2"/>
</dbReference>
<dbReference type="PIRSF" id="PIRSF005719">
    <property type="entry name" value="SMC"/>
    <property type="match status" value="1"/>
</dbReference>
<feature type="coiled-coil region" evidence="12">
    <location>
        <begin position="696"/>
        <end position="730"/>
    </location>
</feature>
<keyword evidence="4" id="KW-0547">Nucleotide-binding</keyword>
<dbReference type="GO" id="GO:0051301">
    <property type="term" value="P:cell division"/>
    <property type="evidence" value="ECO:0007669"/>
    <property type="project" value="UniProtKB-KW"/>
</dbReference>
<accession>A0A5J4YZE2</accession>
<feature type="coiled-coil region" evidence="12">
    <location>
        <begin position="774"/>
        <end position="908"/>
    </location>
</feature>
<evidence type="ECO:0000256" key="3">
    <source>
        <dbReference type="ARBA" id="ARBA00022618"/>
    </source>
</evidence>
<dbReference type="AlphaFoldDB" id="A0A5J4YZE2"/>
<evidence type="ECO:0000256" key="9">
    <source>
        <dbReference type="ARBA" id="ARBA00023242"/>
    </source>
</evidence>
<sequence length="1255" mass="140904">MFLTQIVLDGFKSYATRTVISGFDSEFNAITGLNGSGKSNILDSICFVFGITNLSHVRASNLQDLVYKQGQAGVTSANVTLFFDNSGASSVKPVGYEREDSISVQRIYWIGGKNQYRINGKVVQQQQVHNFFQSVQLNVNNPHFLIMQGRITKVINMKPRELLGMIEEAAGTKLYEMKKDAALKTIEKKQRKVDEINELLVQNIQPQLERLGQERAQYKQFREQKRQTEVLECKLACAEHVSASRRIKEFGKHELALLKELDALRKQKESCERELEQLVHGANQAASQRMKELKLEVSSAQQNATDASKALASLEAQRDTNAKEIASAGKQADAVRLKHAQVVRSLEQCRSELNSCRTELQKDTETVSRLEEDVRLSENARMTGIAAVTTSQEGEDDMTMAQVNAALGSLEREKADLEMHRARLTAELHALKKELGDKMQQAHLVAMKREVKQASGDEEKLRIALHQLDIDEAQLEQDNAKARSLHQEIERVDADISRIERSILPWLRIPFTQGQNALAMSLLTSGRVKGVLARLFSVVDPQFDVALEEVAKGKLRNVVVDTEETAKALLKPGVLARPLTIVPLNRIQFREIAPARVEEARAVTGESNIFRALDLIQFDEGERGLANAMKYAFGSVLVVPDLDTARKVAYHPQLRMRAVTLEGDVFEPEGVVTGGSSTKVPGRQSTLEVVRELHMLQKNSDNLRRTEQRHAQAREQAKGVLNEYHRLKEELGLASHRKELVEQRYAQSGVGQAEQRHAVILEKLSQPTMSSARLEEMECKLKQLGIRKQALHAAGEEHLSAQQEEARLQRQLDRSREAYEKAAGVLRECKMNMQRLERQEVSLATEKDELEQELNATDVSSSLQSHLNSLKESRAEIETMLEQHRKLVAQAEADIMRLTQELAEHQEGVQRQCKQVQATKDVLDGLHRTIEEKDDLGKRLRHRYQSDQATRAKLESEFGWLTDSSHMYVQAIGSGGPEDVLVEFSNSAALIAGKEKLEGMKEQVALMSTKMNARAMTAFERADQEYKELTRKKEIILGDREQIQSVIQQLDEKKKVALEAVWVKVNASFSSIFSTLLPGSMCKLEPPEGATYEQGLEIKVGFGATWKKSLSELSGGQRSLIALSLILALLRFKPAPMYILDEVDSALDLSHTQNIGRMIKAHFKNSQFLVVSLKEGMFNNANVLFRTKFVDGVSTVSVQRNLPSAKNRVDLSETQLQPDRKAPAMLTGADQEEGFGQNERRKRKLSGATKSYTFL</sequence>
<dbReference type="GO" id="GO:0016887">
    <property type="term" value="F:ATP hydrolysis activity"/>
    <property type="evidence" value="ECO:0007669"/>
    <property type="project" value="InterPro"/>
</dbReference>
<feature type="domain" description="SMC hinge" evidence="14">
    <location>
        <begin position="526"/>
        <end position="649"/>
    </location>
</feature>
<dbReference type="Gene3D" id="3.30.70.1620">
    <property type="match status" value="1"/>
</dbReference>
<evidence type="ECO:0000256" key="7">
    <source>
        <dbReference type="ARBA" id="ARBA00023054"/>
    </source>
</evidence>
<proteinExistence type="inferred from homology"/>
<dbReference type="InterPro" id="IPR036277">
    <property type="entry name" value="SMC_hinge_sf"/>
</dbReference>
<dbReference type="SUPFAM" id="SSF52540">
    <property type="entry name" value="P-loop containing nucleoside triphosphate hydrolases"/>
    <property type="match status" value="1"/>
</dbReference>
<dbReference type="EMBL" id="VRMN01000002">
    <property type="protein sequence ID" value="KAA8497009.1"/>
    <property type="molecule type" value="Genomic_DNA"/>
</dbReference>
<dbReference type="GO" id="GO:0030261">
    <property type="term" value="P:chromosome condensation"/>
    <property type="evidence" value="ECO:0007669"/>
    <property type="project" value="UniProtKB-KW"/>
</dbReference>
<dbReference type="InterPro" id="IPR027417">
    <property type="entry name" value="P-loop_NTPase"/>
</dbReference>
<evidence type="ECO:0000256" key="8">
    <source>
        <dbReference type="ARBA" id="ARBA00023067"/>
    </source>
</evidence>
<organism evidence="15 16">
    <name type="scientific">Porphyridium purpureum</name>
    <name type="common">Red alga</name>
    <name type="synonym">Porphyridium cruentum</name>
    <dbReference type="NCBI Taxonomy" id="35688"/>
    <lineage>
        <taxon>Eukaryota</taxon>
        <taxon>Rhodophyta</taxon>
        <taxon>Bangiophyceae</taxon>
        <taxon>Porphyridiales</taxon>
        <taxon>Porphyridiaceae</taxon>
        <taxon>Porphyridium</taxon>
    </lineage>
</organism>
<dbReference type="OrthoDB" id="10255539at2759"/>
<comment type="similarity">
    <text evidence="2">Belongs to the SMC family. SMC2 subfamily.</text>
</comment>
<comment type="caution">
    <text evidence="15">The sequence shown here is derived from an EMBL/GenBank/DDBJ whole genome shotgun (WGS) entry which is preliminary data.</text>
</comment>
<feature type="coiled-coil region" evidence="12">
    <location>
        <begin position="400"/>
        <end position="502"/>
    </location>
</feature>
<keyword evidence="3" id="KW-0132">Cell division</keyword>
<evidence type="ECO:0000256" key="4">
    <source>
        <dbReference type="ARBA" id="ARBA00022741"/>
    </source>
</evidence>
<keyword evidence="10" id="KW-0131">Cell cycle</keyword>
<keyword evidence="6" id="KW-0067">ATP-binding</keyword>
<evidence type="ECO:0000256" key="10">
    <source>
        <dbReference type="ARBA" id="ARBA00023306"/>
    </source>
</evidence>
<dbReference type="PANTHER" id="PTHR43977">
    <property type="entry name" value="STRUCTURAL MAINTENANCE OF CHROMOSOMES PROTEIN 3"/>
    <property type="match status" value="1"/>
</dbReference>
<dbReference type="Proteomes" id="UP000324585">
    <property type="component" value="Unassembled WGS sequence"/>
</dbReference>
<keyword evidence="16" id="KW-1185">Reference proteome</keyword>
<evidence type="ECO:0000256" key="1">
    <source>
        <dbReference type="ARBA" id="ARBA00004123"/>
    </source>
</evidence>
<evidence type="ECO:0000259" key="14">
    <source>
        <dbReference type="SMART" id="SM00968"/>
    </source>
</evidence>
<dbReference type="InterPro" id="IPR027120">
    <property type="entry name" value="Smc2_ABC"/>
</dbReference>
<keyword evidence="8" id="KW-0226">DNA condensation</keyword>
<dbReference type="InterPro" id="IPR003395">
    <property type="entry name" value="RecF/RecN/SMC_N"/>
</dbReference>
<evidence type="ECO:0000313" key="15">
    <source>
        <dbReference type="EMBL" id="KAA8497009.1"/>
    </source>
</evidence>